<evidence type="ECO:0000313" key="1">
    <source>
        <dbReference type="EMBL" id="PWB87041.1"/>
    </source>
</evidence>
<evidence type="ECO:0000313" key="2">
    <source>
        <dbReference type="Proteomes" id="UP000245577"/>
    </source>
</evidence>
<protein>
    <submittedName>
        <fullName evidence="1">Uncharacterized protein</fullName>
    </submittedName>
</protein>
<dbReference type="OrthoDB" id="380969at2157"/>
<proteinExistence type="predicted"/>
<sequence>MKKLYLVLILLILALILVNYYNETGFDFNDNKAQINESEFNIPDNFVVENQTGNYLELYDSSKNITIEMTHLNNNTSIESYFQRAANETMTVNNETTTMSNIDVYVTYRHTDFTNSTQAFFEKDGHNYRLWGLNYHNDDMDYFSQVFNEIISSLRPVDQGYIA</sequence>
<dbReference type="Gene3D" id="3.40.1000.10">
    <property type="entry name" value="Mog1/PsbP, alpha/beta/alpha sandwich"/>
    <property type="match status" value="1"/>
</dbReference>
<organism evidence="1 2">
    <name type="scientific">Methanobrevibacter woesei</name>
    <dbReference type="NCBI Taxonomy" id="190976"/>
    <lineage>
        <taxon>Archaea</taxon>
        <taxon>Methanobacteriati</taxon>
        <taxon>Methanobacteriota</taxon>
        <taxon>Methanomada group</taxon>
        <taxon>Methanobacteria</taxon>
        <taxon>Methanobacteriales</taxon>
        <taxon>Methanobacteriaceae</taxon>
        <taxon>Methanobrevibacter</taxon>
    </lineage>
</organism>
<name>A0A2U1S9B6_9EURY</name>
<dbReference type="EMBL" id="MZGU01000002">
    <property type="protein sequence ID" value="PWB87041.1"/>
    <property type="molecule type" value="Genomic_DNA"/>
</dbReference>
<dbReference type="Proteomes" id="UP000245577">
    <property type="component" value="Unassembled WGS sequence"/>
</dbReference>
<gene>
    <name evidence="1" type="ORF">MBBWO_01560</name>
</gene>
<accession>A0A2U1S9B6</accession>
<keyword evidence="2" id="KW-1185">Reference proteome</keyword>
<reference evidence="1 2" key="1">
    <citation type="submission" date="2017-03" db="EMBL/GenBank/DDBJ databases">
        <title>Genome sequence of Methanobrevibacter wosei.</title>
        <authorList>
            <person name="Poehlein A."/>
            <person name="Seedorf H."/>
            <person name="Daniel R."/>
        </authorList>
    </citation>
    <scope>NUCLEOTIDE SEQUENCE [LARGE SCALE GENOMIC DNA]</scope>
    <source>
        <strain evidence="1 2">DSM 11979</strain>
    </source>
</reference>
<dbReference type="AlphaFoldDB" id="A0A2U1S9B6"/>
<dbReference type="RefSeq" id="WP_116668985.1">
    <property type="nucleotide sequence ID" value="NZ_MZGU01000002.1"/>
</dbReference>
<comment type="caution">
    <text evidence="1">The sequence shown here is derived from an EMBL/GenBank/DDBJ whole genome shotgun (WGS) entry which is preliminary data.</text>
</comment>